<dbReference type="InterPro" id="IPR043472">
    <property type="entry name" value="Macro_dom-like"/>
</dbReference>
<gene>
    <name evidence="6" type="primary">pepB</name>
    <name evidence="6" type="ORF">GALL_208610</name>
</gene>
<dbReference type="EC" id="3.4.11.23" evidence="6"/>
<dbReference type="PANTHER" id="PTHR11963:SF20">
    <property type="entry name" value="PEPTIDASE B"/>
    <property type="match status" value="1"/>
</dbReference>
<feature type="domain" description="Cytosol aminopeptidase" evidence="5">
    <location>
        <begin position="310"/>
        <end position="317"/>
    </location>
</feature>
<evidence type="ECO:0000259" key="5">
    <source>
        <dbReference type="PROSITE" id="PS00631"/>
    </source>
</evidence>
<organism evidence="6">
    <name type="scientific">mine drainage metagenome</name>
    <dbReference type="NCBI Taxonomy" id="410659"/>
    <lineage>
        <taxon>unclassified sequences</taxon>
        <taxon>metagenomes</taxon>
        <taxon>ecological metagenomes</taxon>
    </lineage>
</organism>
<dbReference type="CDD" id="cd00433">
    <property type="entry name" value="Peptidase_M17"/>
    <property type="match status" value="1"/>
</dbReference>
<dbReference type="GO" id="GO:0070006">
    <property type="term" value="F:metalloaminopeptidase activity"/>
    <property type="evidence" value="ECO:0007669"/>
    <property type="project" value="InterPro"/>
</dbReference>
<dbReference type="SUPFAM" id="SSF53187">
    <property type="entry name" value="Zn-dependent exopeptidases"/>
    <property type="match status" value="1"/>
</dbReference>
<dbReference type="Pfam" id="PF21337">
    <property type="entry name" value="Peptidase_M17_N_1"/>
    <property type="match status" value="1"/>
</dbReference>
<dbReference type="PRINTS" id="PR00481">
    <property type="entry name" value="LAMNOPPTDASE"/>
</dbReference>
<name>A0A1J5RN47_9ZZZZ</name>
<accession>A0A1J5RN47</accession>
<evidence type="ECO:0000313" key="6">
    <source>
        <dbReference type="EMBL" id="OIQ97161.1"/>
    </source>
</evidence>
<dbReference type="EMBL" id="MLJW01000137">
    <property type="protein sequence ID" value="OIQ97161.1"/>
    <property type="molecule type" value="Genomic_DNA"/>
</dbReference>
<keyword evidence="2 6" id="KW-0031">Aminopeptidase</keyword>
<dbReference type="AlphaFoldDB" id="A0A1J5RN47"/>
<sequence>MLDHLLDLATARVVAITPVTQARFAEWLSTQPAPVRGWVDSAGFGGEPGAVCPLPDGQGQVERVLFGLDAADPWCWAHLPLKLPGRNEAVCYRIDDLPDARAAEWAALAWALGCYQFGGYKSRAGRGFPRLLWPEAANRARVGSLVEAIGLVRDLVNRPAADMGPAELEQAARTLAERYGARLRAVVGEDLLAENYPLIHAVGRASDRAPRLIDLVWGDEMAPRVTLVGKGVCFDSGGLDLKSAANMKLMKKDMGGAAHALALAGLVMAAGLPVRLRLLIGAVDNAVSGSAFRPLDILKSRKGLSVEIGNTDAEGRLVLADCLAEADREQPRLLLDFATLTGAARTALGPDLPALFTPDEALAAAFQSAAETTSDPLWRLPLWKPYRRLIEGKLADLSNSSDSPHAGAITAALFLQEFVSPGTPWAHLDLFAWNPSARPGRPEGGEAMALRAAFHLIEQKFPL</sequence>
<dbReference type="PANTHER" id="PTHR11963">
    <property type="entry name" value="LEUCINE AMINOPEPTIDASE-RELATED"/>
    <property type="match status" value="1"/>
</dbReference>
<keyword evidence="4 6" id="KW-0378">Hydrolase</keyword>
<keyword evidence="3" id="KW-0645">Protease</keyword>
<reference evidence="6" key="1">
    <citation type="submission" date="2016-10" db="EMBL/GenBank/DDBJ databases">
        <title>Sequence of Gallionella enrichment culture.</title>
        <authorList>
            <person name="Poehlein A."/>
            <person name="Muehling M."/>
            <person name="Daniel R."/>
        </authorList>
    </citation>
    <scope>NUCLEOTIDE SEQUENCE</scope>
</reference>
<dbReference type="InterPro" id="IPR011356">
    <property type="entry name" value="Leucine_aapep/pepB"/>
</dbReference>
<dbReference type="GO" id="GO:0006508">
    <property type="term" value="P:proteolysis"/>
    <property type="evidence" value="ECO:0007669"/>
    <property type="project" value="UniProtKB-KW"/>
</dbReference>
<proteinExistence type="inferred from homology"/>
<dbReference type="GO" id="GO:0030145">
    <property type="term" value="F:manganese ion binding"/>
    <property type="evidence" value="ECO:0007669"/>
    <property type="project" value="InterPro"/>
</dbReference>
<evidence type="ECO:0000256" key="3">
    <source>
        <dbReference type="ARBA" id="ARBA00022670"/>
    </source>
</evidence>
<evidence type="ECO:0000256" key="1">
    <source>
        <dbReference type="ARBA" id="ARBA00009528"/>
    </source>
</evidence>
<evidence type="ECO:0000256" key="2">
    <source>
        <dbReference type="ARBA" id="ARBA00022438"/>
    </source>
</evidence>
<comment type="caution">
    <text evidence="6">The sequence shown here is derived from an EMBL/GenBank/DDBJ whole genome shotgun (WGS) entry which is preliminary data.</text>
</comment>
<protein>
    <submittedName>
        <fullName evidence="6">Peptidase B</fullName>
        <ecNumber evidence="6">3.4.11.23</ecNumber>
    </submittedName>
</protein>
<dbReference type="InterPro" id="IPR048816">
    <property type="entry name" value="Peptidase_M17_N_1"/>
</dbReference>
<dbReference type="Gene3D" id="3.40.630.10">
    <property type="entry name" value="Zn peptidases"/>
    <property type="match status" value="1"/>
</dbReference>
<evidence type="ECO:0000256" key="4">
    <source>
        <dbReference type="ARBA" id="ARBA00022801"/>
    </source>
</evidence>
<dbReference type="InterPro" id="IPR000819">
    <property type="entry name" value="Peptidase_M17_C"/>
</dbReference>
<dbReference type="Gene3D" id="3.40.220.10">
    <property type="entry name" value="Leucine Aminopeptidase, subunit E, domain 1"/>
    <property type="match status" value="1"/>
</dbReference>
<comment type="similarity">
    <text evidence="1">Belongs to the peptidase M17 family.</text>
</comment>
<dbReference type="PROSITE" id="PS00631">
    <property type="entry name" value="CYTOSOL_AP"/>
    <property type="match status" value="1"/>
</dbReference>
<dbReference type="GO" id="GO:0005737">
    <property type="term" value="C:cytoplasm"/>
    <property type="evidence" value="ECO:0007669"/>
    <property type="project" value="InterPro"/>
</dbReference>
<dbReference type="Pfam" id="PF00883">
    <property type="entry name" value="Peptidase_M17"/>
    <property type="match status" value="1"/>
</dbReference>